<keyword evidence="2" id="KW-1185">Reference proteome</keyword>
<accession>A0AAN9PMZ5</accession>
<protein>
    <submittedName>
        <fullName evidence="1">Uncharacterized protein</fullName>
    </submittedName>
</protein>
<dbReference type="Proteomes" id="UP001359559">
    <property type="component" value="Unassembled WGS sequence"/>
</dbReference>
<evidence type="ECO:0000313" key="1">
    <source>
        <dbReference type="EMBL" id="KAK7304101.1"/>
    </source>
</evidence>
<evidence type="ECO:0000313" key="2">
    <source>
        <dbReference type="Proteomes" id="UP001359559"/>
    </source>
</evidence>
<comment type="caution">
    <text evidence="1">The sequence shown here is derived from an EMBL/GenBank/DDBJ whole genome shotgun (WGS) entry which is preliminary data.</text>
</comment>
<reference evidence="1 2" key="1">
    <citation type="submission" date="2024-01" db="EMBL/GenBank/DDBJ databases">
        <title>The genomes of 5 underutilized Papilionoideae crops provide insights into root nodulation and disease resistance.</title>
        <authorList>
            <person name="Yuan L."/>
        </authorList>
    </citation>
    <scope>NUCLEOTIDE SEQUENCE [LARGE SCALE GENOMIC DNA]</scope>
    <source>
        <strain evidence="1">LY-2023</strain>
        <tissue evidence="1">Leaf</tissue>
    </source>
</reference>
<name>A0AAN9PMZ5_CLITE</name>
<gene>
    <name evidence="1" type="ORF">RJT34_15151</name>
</gene>
<organism evidence="1 2">
    <name type="scientific">Clitoria ternatea</name>
    <name type="common">Butterfly pea</name>
    <dbReference type="NCBI Taxonomy" id="43366"/>
    <lineage>
        <taxon>Eukaryota</taxon>
        <taxon>Viridiplantae</taxon>
        <taxon>Streptophyta</taxon>
        <taxon>Embryophyta</taxon>
        <taxon>Tracheophyta</taxon>
        <taxon>Spermatophyta</taxon>
        <taxon>Magnoliopsida</taxon>
        <taxon>eudicotyledons</taxon>
        <taxon>Gunneridae</taxon>
        <taxon>Pentapetalae</taxon>
        <taxon>rosids</taxon>
        <taxon>fabids</taxon>
        <taxon>Fabales</taxon>
        <taxon>Fabaceae</taxon>
        <taxon>Papilionoideae</taxon>
        <taxon>50 kb inversion clade</taxon>
        <taxon>NPAAA clade</taxon>
        <taxon>indigoferoid/millettioid clade</taxon>
        <taxon>Phaseoleae</taxon>
        <taxon>Clitoria</taxon>
    </lineage>
</organism>
<dbReference type="EMBL" id="JAYKXN010000003">
    <property type="protein sequence ID" value="KAK7304101.1"/>
    <property type="molecule type" value="Genomic_DNA"/>
</dbReference>
<sequence>MGWGCCTYRMEVLINDEKTSLQSEEEMEENTTEEAKNDNHFGFASYKDKRTMFSTTTTCILEADGTPQHDFREDVELGSDHEGEEERSLRLLYRDMVEHKHVTCWRMH</sequence>
<proteinExistence type="predicted"/>
<dbReference type="AlphaFoldDB" id="A0AAN9PMZ5"/>